<accession>A0AAN9VA78</accession>
<reference evidence="2 3" key="1">
    <citation type="submission" date="2024-02" db="EMBL/GenBank/DDBJ databases">
        <title>De novo assembly and annotation of 12 fungi associated with fruit tree decline syndrome in Ontario, Canada.</title>
        <authorList>
            <person name="Sulman M."/>
            <person name="Ellouze W."/>
            <person name="Ilyukhin E."/>
        </authorList>
    </citation>
    <scope>NUCLEOTIDE SEQUENCE [LARGE SCALE GENOMIC DNA]</scope>
    <source>
        <strain evidence="2 3">M11/M66-122</strain>
    </source>
</reference>
<sequence length="306" mass="34538">MARVRKHIPKKTSQAATARRVDRVPLLASVIPKAGFQWKSAQGSSFLANELCRQVVKALRAFVDVKCAKRVTKQLTGMFEVACETVRAGNIPDDPAHFWVKVAEDVPWMKAVDGENLQSFAMKVLSARVTAMNAVEEVEELGLDSRAEELKAKTELTDAVDRYTKLLPIKYSFWRDLDPSPVDLIQMGRGAVLPASYLDWWVEDPHNQGSAAETLAYKELLGEAGSLGLGKMTPGLEKYKKEKEKEKEMEKKKIDEAKDEAGDVDMDRQEEGDDGYDGYDEYDEYHYEDSEDSDYLDKDGENKWLD</sequence>
<gene>
    <name evidence="2" type="ORF">SLS62_000421</name>
</gene>
<evidence type="ECO:0000313" key="3">
    <source>
        <dbReference type="Proteomes" id="UP001320420"/>
    </source>
</evidence>
<comment type="caution">
    <text evidence="2">The sequence shown here is derived from an EMBL/GenBank/DDBJ whole genome shotgun (WGS) entry which is preliminary data.</text>
</comment>
<evidence type="ECO:0000313" key="2">
    <source>
        <dbReference type="EMBL" id="KAK7757409.1"/>
    </source>
</evidence>
<keyword evidence="3" id="KW-1185">Reference proteome</keyword>
<proteinExistence type="predicted"/>
<dbReference type="AlphaFoldDB" id="A0AAN9VA78"/>
<dbReference type="Proteomes" id="UP001320420">
    <property type="component" value="Unassembled WGS sequence"/>
</dbReference>
<feature type="region of interest" description="Disordered" evidence="1">
    <location>
        <begin position="238"/>
        <end position="306"/>
    </location>
</feature>
<organism evidence="2 3">
    <name type="scientific">Diatrype stigma</name>
    <dbReference type="NCBI Taxonomy" id="117547"/>
    <lineage>
        <taxon>Eukaryota</taxon>
        <taxon>Fungi</taxon>
        <taxon>Dikarya</taxon>
        <taxon>Ascomycota</taxon>
        <taxon>Pezizomycotina</taxon>
        <taxon>Sordariomycetes</taxon>
        <taxon>Xylariomycetidae</taxon>
        <taxon>Xylariales</taxon>
        <taxon>Diatrypaceae</taxon>
        <taxon>Diatrype</taxon>
    </lineage>
</organism>
<dbReference type="EMBL" id="JAKJXP020000002">
    <property type="protein sequence ID" value="KAK7757409.1"/>
    <property type="molecule type" value="Genomic_DNA"/>
</dbReference>
<name>A0AAN9VA78_9PEZI</name>
<protein>
    <submittedName>
        <fullName evidence="2">Uncharacterized protein</fullName>
    </submittedName>
</protein>
<feature type="compositionally biased region" description="Basic and acidic residues" evidence="1">
    <location>
        <begin position="238"/>
        <end position="269"/>
    </location>
</feature>
<feature type="compositionally biased region" description="Basic and acidic residues" evidence="1">
    <location>
        <begin position="295"/>
        <end position="306"/>
    </location>
</feature>
<evidence type="ECO:0000256" key="1">
    <source>
        <dbReference type="SAM" id="MobiDB-lite"/>
    </source>
</evidence>
<feature type="compositionally biased region" description="Acidic residues" evidence="1">
    <location>
        <begin position="270"/>
        <end position="283"/>
    </location>
</feature>